<comment type="caution">
    <text evidence="1">The sequence shown here is derived from an EMBL/GenBank/DDBJ whole genome shotgun (WGS) entry which is preliminary data.</text>
</comment>
<proteinExistence type="predicted"/>
<sequence length="161" mass="18246">MTCLTLKQSRMCTWVRVQGHRPLGTCAAEDNSLTSGQCGSRAEVRLGRLQLRALFITIGFSHPALQSYCCHQTCLPTSFPQFVRYLIFSSARMKCPLERKRFNGREWLFKRLLHCLEGNVRAVSYTHLDVYKRQVYSSPTQAATCNGLRPCVSTTSTSALY</sequence>
<reference evidence="1 2" key="1">
    <citation type="submission" date="2015-01" db="EMBL/GenBank/DDBJ databases">
        <title>Evolution of Trichinella species and genotypes.</title>
        <authorList>
            <person name="Korhonen P.K."/>
            <person name="Edoardo P."/>
            <person name="Giuseppe L.R."/>
            <person name="Gasser R.B."/>
        </authorList>
    </citation>
    <scope>NUCLEOTIDE SEQUENCE [LARGE SCALE GENOMIC DNA]</scope>
    <source>
        <strain evidence="1">ISS141</strain>
    </source>
</reference>
<name>A0A0V0YJ74_TRIPS</name>
<accession>A0A0V0YJ74</accession>
<dbReference type="STRING" id="6337.A0A0V0YJ74"/>
<dbReference type="Proteomes" id="UP000054815">
    <property type="component" value="Unassembled WGS sequence"/>
</dbReference>
<evidence type="ECO:0000313" key="1">
    <source>
        <dbReference type="EMBL" id="KRY00035.1"/>
    </source>
</evidence>
<evidence type="ECO:0000313" key="2">
    <source>
        <dbReference type="Proteomes" id="UP000054815"/>
    </source>
</evidence>
<organism evidence="1 2">
    <name type="scientific">Trichinella pseudospiralis</name>
    <name type="common">Parasitic roundworm</name>
    <dbReference type="NCBI Taxonomy" id="6337"/>
    <lineage>
        <taxon>Eukaryota</taxon>
        <taxon>Metazoa</taxon>
        <taxon>Ecdysozoa</taxon>
        <taxon>Nematoda</taxon>
        <taxon>Enoplea</taxon>
        <taxon>Dorylaimia</taxon>
        <taxon>Trichinellida</taxon>
        <taxon>Trichinellidae</taxon>
        <taxon>Trichinella</taxon>
    </lineage>
</organism>
<dbReference type="AlphaFoldDB" id="A0A0V0YJ74"/>
<protein>
    <submittedName>
        <fullName evidence="1">Uncharacterized protein</fullName>
    </submittedName>
</protein>
<dbReference type="EMBL" id="JYDU01000010">
    <property type="protein sequence ID" value="KRY00035.1"/>
    <property type="molecule type" value="Genomic_DNA"/>
</dbReference>
<gene>
    <name evidence="1" type="ORF">T4E_1951</name>
</gene>